<dbReference type="AlphaFoldDB" id="A0A3L7ALL5"/>
<keyword evidence="2" id="KW-0472">Membrane</keyword>
<feature type="region of interest" description="Disordered" evidence="1">
    <location>
        <begin position="1"/>
        <end position="196"/>
    </location>
</feature>
<reference evidence="3 5" key="1">
    <citation type="submission" date="2018-10" db="EMBL/GenBank/DDBJ databases">
        <authorList>
            <person name="Li J."/>
        </authorList>
    </citation>
    <scope>NUCLEOTIDE SEQUENCE [LARGE SCALE GENOMIC DNA]</scope>
    <source>
        <strain evidence="3 5">JCM 11654</strain>
    </source>
</reference>
<gene>
    <name evidence="4" type="ORF">D9V34_01110</name>
    <name evidence="3" type="ORF">D9V34_13405</name>
</gene>
<dbReference type="InterPro" id="IPR046231">
    <property type="entry name" value="DUF6264"/>
</dbReference>
<proteinExistence type="predicted"/>
<feature type="compositionally biased region" description="Low complexity" evidence="1">
    <location>
        <begin position="255"/>
        <end position="272"/>
    </location>
</feature>
<feature type="transmembrane region" description="Helical" evidence="2">
    <location>
        <begin position="285"/>
        <end position="306"/>
    </location>
</feature>
<organism evidence="3 5">
    <name type="scientific">Mycetocola lacteus</name>
    <dbReference type="NCBI Taxonomy" id="76637"/>
    <lineage>
        <taxon>Bacteria</taxon>
        <taxon>Bacillati</taxon>
        <taxon>Actinomycetota</taxon>
        <taxon>Actinomycetes</taxon>
        <taxon>Micrococcales</taxon>
        <taxon>Microbacteriaceae</taxon>
        <taxon>Mycetocola</taxon>
    </lineage>
</organism>
<evidence type="ECO:0000256" key="2">
    <source>
        <dbReference type="SAM" id="Phobius"/>
    </source>
</evidence>
<name>A0A3L7ALL5_9MICO</name>
<evidence type="ECO:0000313" key="3">
    <source>
        <dbReference type="EMBL" id="RLP80845.1"/>
    </source>
</evidence>
<evidence type="ECO:0000313" key="5">
    <source>
        <dbReference type="Proteomes" id="UP000269438"/>
    </source>
</evidence>
<feature type="compositionally biased region" description="Low complexity" evidence="1">
    <location>
        <begin position="134"/>
        <end position="150"/>
    </location>
</feature>
<dbReference type="EMBL" id="RCUY01000011">
    <property type="protein sequence ID" value="RLP80845.1"/>
    <property type="molecule type" value="Genomic_DNA"/>
</dbReference>
<keyword evidence="2" id="KW-0812">Transmembrane</keyword>
<dbReference type="RefSeq" id="WP_121687109.1">
    <property type="nucleotide sequence ID" value="NZ_RCUY01000001.1"/>
</dbReference>
<sequence>MTPQPRFGEFATPEEQRDQMNGPDAEKASVPAVDQPPRRPSFGERVEEGDGDAAASAPADPESVSAPNASDSVSSVSAPAVPTAPASSAPRYGERVAEGAAPAGSEHPESAAADGSPTRAEPRRPTYGERVDPADAPQQAPASPSAAPAAGERVAASQLPPPEYGERVAASQLPPPEYGERVTASQLPPPEYGERTTDAPVYAQASSTPAAPADGIPRYAAGSFSGVTVGNRPATQTSTPADARAGSQAGNGVNRAGAPSGGAPKRPAAGRANDGLPVQAPPDRFISLILLAFGAFSILTSVPALLNLREAFVEYFKELGISGDSLGQSINVSGWVMAAIMIAVWCLSAWWTMRRIRAGKSSWWIPLLGAVVALLVMSMILAPVMGNDPAFQEYVRRFQP</sequence>
<feature type="compositionally biased region" description="Basic and acidic residues" evidence="1">
    <location>
        <begin position="120"/>
        <end position="133"/>
    </location>
</feature>
<dbReference type="Pfam" id="PF19779">
    <property type="entry name" value="DUF6264"/>
    <property type="match status" value="1"/>
</dbReference>
<dbReference type="OrthoDB" id="5083906at2"/>
<comment type="caution">
    <text evidence="3">The sequence shown here is derived from an EMBL/GenBank/DDBJ whole genome shotgun (WGS) entry which is preliminary data.</text>
</comment>
<protein>
    <submittedName>
        <fullName evidence="3">Uncharacterized protein</fullName>
    </submittedName>
</protein>
<keyword evidence="5" id="KW-1185">Reference proteome</keyword>
<feature type="compositionally biased region" description="Polar residues" evidence="1">
    <location>
        <begin position="230"/>
        <end position="240"/>
    </location>
</feature>
<feature type="transmembrane region" description="Helical" evidence="2">
    <location>
        <begin position="332"/>
        <end position="351"/>
    </location>
</feature>
<feature type="region of interest" description="Disordered" evidence="1">
    <location>
        <begin position="230"/>
        <end position="274"/>
    </location>
</feature>
<feature type="transmembrane region" description="Helical" evidence="2">
    <location>
        <begin position="363"/>
        <end position="385"/>
    </location>
</feature>
<accession>A0A3L7ALL5</accession>
<feature type="compositionally biased region" description="Low complexity" evidence="1">
    <location>
        <begin position="52"/>
        <end position="90"/>
    </location>
</feature>
<dbReference type="EMBL" id="RCUY01000001">
    <property type="protein sequence ID" value="RLP84630.1"/>
    <property type="molecule type" value="Genomic_DNA"/>
</dbReference>
<dbReference type="Proteomes" id="UP000269438">
    <property type="component" value="Unassembled WGS sequence"/>
</dbReference>
<evidence type="ECO:0000256" key="1">
    <source>
        <dbReference type="SAM" id="MobiDB-lite"/>
    </source>
</evidence>
<evidence type="ECO:0000313" key="4">
    <source>
        <dbReference type="EMBL" id="RLP84630.1"/>
    </source>
</evidence>
<keyword evidence="2" id="KW-1133">Transmembrane helix</keyword>